<evidence type="ECO:0000256" key="1">
    <source>
        <dbReference type="SAM" id="MobiDB-lite"/>
    </source>
</evidence>
<accession>A0AAF3F3K5</accession>
<dbReference type="PANTHER" id="PTHR31578">
    <property type="entry name" value="PROTEIN CBG21223-RELATED"/>
    <property type="match status" value="1"/>
</dbReference>
<sequence length="497" mass="56093">MPAKEDTWAFQPIGDPFPDNPVKVMNEQNMYVALWYKHGKPIHGRAWNNGGVVECSFPYKEYELTGAKYLGGQIQVLQYKGDHNSLGYWYNWIKYADRLEKDLADREIVHCGDSFPIFWPNSPEGPVLGYVDNKTEIAWFSINKKVIHRQGGDLLPMFVIARELKGGPPNFIRVMLSEWADFRMGDPWPNKKLVKALGKSLDSLPGESSDQYVALWYQHGEPVMGRIWNDEGKIAANFGHGGNEYKKDVGSLQVLYELSDAVRGFDYGWIPFLEAASSDTKDWSPVFVSHEKRKISPGVITVNGKQILGEVDIKNERCSYGAGGKENVIQGPAVHSTLVLCKRSNTTKAVNATTTINTIRTISQTSQCNHQKLDSIAFIKLVLVTALVILVRCLEWILQKMILIYEKLPMIYNAARFCYEKPDLAKDLIRTSWHLAYVSYQSNLWTLSDAFDAFFGNSIEKMNELGEKANEKVKRGGKSPNLPTKSPATPSKAQRVE</sequence>
<dbReference type="SUPFAM" id="SSF141739">
    <property type="entry name" value="MFPT repeat-like"/>
    <property type="match status" value="2"/>
</dbReference>
<proteinExistence type="predicted"/>
<dbReference type="GO" id="GO:0140911">
    <property type="term" value="F:pore-forming activity"/>
    <property type="evidence" value="ECO:0007669"/>
    <property type="project" value="InterPro"/>
</dbReference>
<dbReference type="GO" id="GO:0016020">
    <property type="term" value="C:membrane"/>
    <property type="evidence" value="ECO:0007669"/>
    <property type="project" value="InterPro"/>
</dbReference>
<name>A0AAF3F3K5_9BILA</name>
<dbReference type="WBParaSite" id="MBELARI_LOCUS21116">
    <property type="protein sequence ID" value="MBELARI_LOCUS21116"/>
    <property type="gene ID" value="MBELARI_LOCUS21116"/>
</dbReference>
<organism evidence="3 4">
    <name type="scientific">Mesorhabditis belari</name>
    <dbReference type="NCBI Taxonomy" id="2138241"/>
    <lineage>
        <taxon>Eukaryota</taxon>
        <taxon>Metazoa</taxon>
        <taxon>Ecdysozoa</taxon>
        <taxon>Nematoda</taxon>
        <taxon>Chromadorea</taxon>
        <taxon>Rhabditida</taxon>
        <taxon>Rhabditina</taxon>
        <taxon>Rhabditomorpha</taxon>
        <taxon>Rhabditoidea</taxon>
        <taxon>Rhabditidae</taxon>
        <taxon>Mesorhabditinae</taxon>
        <taxon>Mesorhabditis</taxon>
    </lineage>
</organism>
<feature type="compositionally biased region" description="Polar residues" evidence="1">
    <location>
        <begin position="481"/>
        <end position="497"/>
    </location>
</feature>
<evidence type="ECO:0000259" key="2">
    <source>
        <dbReference type="PROSITE" id="PS00276"/>
    </source>
</evidence>
<dbReference type="InterPro" id="IPR021010">
    <property type="entry name" value="Cytosolic_motility_protein"/>
</dbReference>
<keyword evidence="3" id="KW-1185">Reference proteome</keyword>
<dbReference type="InterPro" id="IPR000293">
    <property type="entry name" value="Channel_colicin_C"/>
</dbReference>
<dbReference type="PROSITE" id="PS00276">
    <property type="entry name" value="CHANNEL_COLICIN"/>
    <property type="match status" value="1"/>
</dbReference>
<evidence type="ECO:0000313" key="4">
    <source>
        <dbReference type="WBParaSite" id="MBELARI_LOCUS21116"/>
    </source>
</evidence>
<protein>
    <recommendedName>
        <fullName evidence="2">Channel forming colicins domain-containing protein</fullName>
    </recommendedName>
</protein>
<feature type="domain" description="Channel forming colicins" evidence="2">
    <location>
        <begin position="280"/>
        <end position="291"/>
    </location>
</feature>
<dbReference type="GO" id="GO:0050829">
    <property type="term" value="P:defense response to Gram-negative bacterium"/>
    <property type="evidence" value="ECO:0007669"/>
    <property type="project" value="InterPro"/>
</dbReference>
<dbReference type="PANTHER" id="PTHR31578:SF3">
    <property type="entry name" value="NEMATODE SPECIFIC PEPTIDE FAMILY"/>
    <property type="match status" value="1"/>
</dbReference>
<feature type="region of interest" description="Disordered" evidence="1">
    <location>
        <begin position="466"/>
        <end position="497"/>
    </location>
</feature>
<evidence type="ECO:0000313" key="3">
    <source>
        <dbReference type="Proteomes" id="UP000887575"/>
    </source>
</evidence>
<dbReference type="GO" id="GO:0031640">
    <property type="term" value="P:killing of cells of another organism"/>
    <property type="evidence" value="ECO:0007669"/>
    <property type="project" value="InterPro"/>
</dbReference>
<dbReference type="Pfam" id="PF12150">
    <property type="entry name" value="MFP2b"/>
    <property type="match status" value="2"/>
</dbReference>
<reference evidence="4" key="1">
    <citation type="submission" date="2024-02" db="UniProtKB">
        <authorList>
            <consortium name="WormBaseParasite"/>
        </authorList>
    </citation>
    <scope>IDENTIFICATION</scope>
</reference>
<dbReference type="AlphaFoldDB" id="A0AAF3F3K5"/>
<dbReference type="Proteomes" id="UP000887575">
    <property type="component" value="Unassembled WGS sequence"/>
</dbReference>